<gene>
    <name evidence="2" type="ORF">AV274_3061</name>
</gene>
<dbReference type="GO" id="GO:0006893">
    <property type="term" value="P:Golgi to plasma membrane transport"/>
    <property type="evidence" value="ECO:0007669"/>
    <property type="project" value="TreeGrafter"/>
</dbReference>
<sequence length="741" mass="83685">MADISRIFALGAQKQAQELSWRDFEGDFSETTFMDQVTLPAMLKEPSAEWDGRIDIKRLRNILDTAKSQIVGVQKTVDTMIEEQAEKCKVAEKTLQTESEQYLGNLDTLVENYNRINEKYTTVSSSSIAVGQTLKALNAQRERVVKAQRLLRNFLAFQEDENYMQELLLSDDQLLQGSAALQEVVLLCEGLDKNEYGTVIDRVNRRVQTVVDKLVESLQEATMNNDLKQLALITSCLSTFQKGMGVYQTYTSISLKKMKGELDKVELAVEKMFDDFLVYILQYFKCLTELFQKEVKTVYEIFDKDAVCQVIVVLVDRVFNDQTLGVQFLLAQVAGCPALSKEEKFELLAQIREASNKFYDEVVAAIAAKEKGLIGHAERITREEEGLKESLNNAFAQNMETYFHDELSTLEVAFKDIMANTLSLPINPSSSKSDIKTALKRMSPDGSAADVIKQFVTASLSPIAILEFFNTAARTLDILDGMVSSVTEVIFRAITEYITLVLDTVAVANARDYPATMLPGMTPKEPNLAIFDTIQTLNGVVHCVQQNYLTRIRSNVAAGSEDEQICEIEVKKMYIAVERRVSQLLQEELRQVELYVGSLFDVLAKENTYQPPSNVGITRASDVCYSAEAVLLVFQKCFYESLMKIKKISNTGILLLELDISCYEETLLQLNMESATIFVRVMKKLLHLVSIPQSLLKGHIQDSDVQSLDRKYVVQVLKLRSDFYRSEEVRELCRDVEANEV</sequence>
<organism evidence="2 3">
    <name type="scientific">Blastocystis sp. subtype 1 (strain ATCC 50177 / NandII)</name>
    <dbReference type="NCBI Taxonomy" id="478820"/>
    <lineage>
        <taxon>Eukaryota</taxon>
        <taxon>Sar</taxon>
        <taxon>Stramenopiles</taxon>
        <taxon>Bigyra</taxon>
        <taxon>Opalozoa</taxon>
        <taxon>Opalinata</taxon>
        <taxon>Blastocystidae</taxon>
        <taxon>Blastocystis</taxon>
    </lineage>
</organism>
<comment type="caution">
    <text evidence="2">The sequence shown here is derived from an EMBL/GenBank/DDBJ whole genome shotgun (WGS) entry which is preliminary data.</text>
</comment>
<dbReference type="Proteomes" id="UP000078348">
    <property type="component" value="Unassembled WGS sequence"/>
</dbReference>
<name>A0A196SGK2_BLAHN</name>
<reference evidence="2 3" key="1">
    <citation type="submission" date="2016-05" db="EMBL/GenBank/DDBJ databases">
        <title>Nuclear genome of Blastocystis sp. subtype 1 NandII.</title>
        <authorList>
            <person name="Gentekaki E."/>
            <person name="Curtis B."/>
            <person name="Stairs C."/>
            <person name="Eme L."/>
            <person name="Herman E."/>
            <person name="Klimes V."/>
            <person name="Arias M.C."/>
            <person name="Elias M."/>
            <person name="Hilliou F."/>
            <person name="Klute M."/>
            <person name="Malik S.-B."/>
            <person name="Pightling A."/>
            <person name="Rachubinski R."/>
            <person name="Salas D."/>
            <person name="Schlacht A."/>
            <person name="Suga H."/>
            <person name="Archibald J."/>
            <person name="Ball S.G."/>
            <person name="Clark G."/>
            <person name="Dacks J."/>
            <person name="Van Der Giezen M."/>
            <person name="Tsaousis A."/>
            <person name="Roger A."/>
        </authorList>
    </citation>
    <scope>NUCLEOTIDE SEQUENCE [LARGE SCALE GENOMIC DNA]</scope>
    <source>
        <strain evidence="3">ATCC 50177 / NandII</strain>
    </source>
</reference>
<dbReference type="PANTHER" id="PTHR12100:SF0">
    <property type="entry name" value="EXOCYST COMPLEX COMPONENT 5"/>
    <property type="match status" value="1"/>
</dbReference>
<accession>A0A196SGK2</accession>
<protein>
    <recommendedName>
        <fullName evidence="1">Exocyst complex component Sec10 N-terminal domain-containing protein</fullName>
    </recommendedName>
</protein>
<dbReference type="Pfam" id="PF20667">
    <property type="entry name" value="Sec10_N"/>
    <property type="match status" value="1"/>
</dbReference>
<evidence type="ECO:0000259" key="1">
    <source>
        <dbReference type="Pfam" id="PF20667"/>
    </source>
</evidence>
<dbReference type="GO" id="GO:0006887">
    <property type="term" value="P:exocytosis"/>
    <property type="evidence" value="ECO:0007669"/>
    <property type="project" value="TreeGrafter"/>
</dbReference>
<dbReference type="InterPro" id="IPR048625">
    <property type="entry name" value="Sec10_N"/>
</dbReference>
<dbReference type="EMBL" id="LXWW01000159">
    <property type="protein sequence ID" value="OAO15282.1"/>
    <property type="molecule type" value="Genomic_DNA"/>
</dbReference>
<evidence type="ECO:0000313" key="2">
    <source>
        <dbReference type="EMBL" id="OAO15282.1"/>
    </source>
</evidence>
<dbReference type="GO" id="GO:0000145">
    <property type="term" value="C:exocyst"/>
    <property type="evidence" value="ECO:0007669"/>
    <property type="project" value="TreeGrafter"/>
</dbReference>
<dbReference type="InterPro" id="IPR009976">
    <property type="entry name" value="Sec10-like"/>
</dbReference>
<dbReference type="AlphaFoldDB" id="A0A196SGK2"/>
<dbReference type="STRING" id="478820.A0A196SGK2"/>
<keyword evidence="3" id="KW-1185">Reference proteome</keyword>
<dbReference type="PANTHER" id="PTHR12100">
    <property type="entry name" value="SEC10"/>
    <property type="match status" value="1"/>
</dbReference>
<proteinExistence type="predicted"/>
<feature type="domain" description="Exocyst complex component Sec10 N-terminal" evidence="1">
    <location>
        <begin position="69"/>
        <end position="165"/>
    </location>
</feature>
<evidence type="ECO:0000313" key="3">
    <source>
        <dbReference type="Proteomes" id="UP000078348"/>
    </source>
</evidence>
<dbReference type="OrthoDB" id="125856at2759"/>